<name>A0A645JLB4_9ZZZZ</name>
<accession>A0A645JLB4</accession>
<dbReference type="EMBL" id="VSSQ01143996">
    <property type="protein sequence ID" value="MPN63900.1"/>
    <property type="molecule type" value="Genomic_DNA"/>
</dbReference>
<evidence type="ECO:0000313" key="1">
    <source>
        <dbReference type="EMBL" id="MPN63900.1"/>
    </source>
</evidence>
<dbReference type="AlphaFoldDB" id="A0A645JLB4"/>
<organism evidence="1">
    <name type="scientific">bioreactor metagenome</name>
    <dbReference type="NCBI Taxonomy" id="1076179"/>
    <lineage>
        <taxon>unclassified sequences</taxon>
        <taxon>metagenomes</taxon>
        <taxon>ecological metagenomes</taxon>
    </lineage>
</organism>
<proteinExistence type="predicted"/>
<protein>
    <submittedName>
        <fullName evidence="1">Uncharacterized protein</fullName>
    </submittedName>
</protein>
<comment type="caution">
    <text evidence="1">The sequence shown here is derived from an EMBL/GenBank/DDBJ whole genome shotgun (WGS) entry which is preliminary data.</text>
</comment>
<reference evidence="1" key="1">
    <citation type="submission" date="2019-08" db="EMBL/GenBank/DDBJ databases">
        <authorList>
            <person name="Kucharzyk K."/>
            <person name="Murdoch R.W."/>
            <person name="Higgins S."/>
            <person name="Loffler F."/>
        </authorList>
    </citation>
    <scope>NUCLEOTIDE SEQUENCE</scope>
</reference>
<gene>
    <name evidence="1" type="ORF">SDC9_211667</name>
</gene>
<sequence length="104" mass="12578">MKEVKPIVQSEARGFSEHYDAITQKLDEFLLHDFNRIKIDRNLSIHYDKNPMLLYKMIINLDLDEKLPLILDFMKVIDEMFHFTEILGKHLYENFDDIIDKIHR</sequence>